<keyword evidence="1" id="KW-0206">Cytoskeleton</keyword>
<dbReference type="STRING" id="6248.A0A0K0E1J2"/>
<dbReference type="InterPro" id="IPR008962">
    <property type="entry name" value="PapD-like_sf"/>
</dbReference>
<keyword evidence="1" id="KW-0963">Cytoplasm</keyword>
<dbReference type="PANTHER" id="PTHR21513:SF19">
    <property type="entry name" value="MAJOR SPERM PROTEIN"/>
    <property type="match status" value="1"/>
</dbReference>
<dbReference type="Pfam" id="PF00635">
    <property type="entry name" value="Motile_Sperm"/>
    <property type="match status" value="1"/>
</dbReference>
<feature type="domain" description="MSP" evidence="2">
    <location>
        <begin position="5"/>
        <end position="122"/>
    </location>
</feature>
<dbReference type="InterPro" id="IPR000535">
    <property type="entry name" value="MSP_dom"/>
</dbReference>
<comment type="function">
    <text evidence="1">Central component in molecular interactions underlying sperm crawling. Forms an extensive filament system that extends from sperm villipoda, along the leading edge of the pseudopod.</text>
</comment>
<dbReference type="AlphaFoldDB" id="A0A0K0E1J2"/>
<evidence type="ECO:0000313" key="4">
    <source>
        <dbReference type="WBParaSite" id="SSTP_0000336100.1"/>
    </source>
</evidence>
<dbReference type="PROSITE" id="PS50202">
    <property type="entry name" value="MSP"/>
    <property type="match status" value="1"/>
</dbReference>
<keyword evidence="3" id="KW-1185">Reference proteome</keyword>
<dbReference type="Proteomes" id="UP000035681">
    <property type="component" value="Unplaced"/>
</dbReference>
<dbReference type="SUPFAM" id="SSF49354">
    <property type="entry name" value="PapD-like"/>
    <property type="match status" value="1"/>
</dbReference>
<dbReference type="WBParaSite" id="SSTP_0000336100.1">
    <property type="protein sequence ID" value="SSTP_0000336100.1"/>
    <property type="gene ID" value="SSTP_0000336100"/>
</dbReference>
<evidence type="ECO:0000256" key="1">
    <source>
        <dbReference type="RuleBase" id="RU003425"/>
    </source>
</evidence>
<dbReference type="WBParaSite" id="TCONS_00001625.p1">
    <property type="protein sequence ID" value="TCONS_00001625.p1"/>
    <property type="gene ID" value="XLOC_001500"/>
</dbReference>
<dbReference type="PANTHER" id="PTHR21513">
    <property type="entry name" value="MAJOR SPERM PROTEIN"/>
    <property type="match status" value="1"/>
</dbReference>
<accession>A0A0K0E1J2</accession>
<name>A0A0K0E1J2_STRER</name>
<dbReference type="Gene3D" id="2.60.40.10">
    <property type="entry name" value="Immunoglobulins"/>
    <property type="match status" value="1"/>
</dbReference>
<reference evidence="4" key="1">
    <citation type="submission" date="2015-08" db="UniProtKB">
        <authorList>
            <consortium name="WormBaseParasite"/>
        </authorList>
    </citation>
    <scope>IDENTIFICATION</scope>
</reference>
<protein>
    <recommendedName>
        <fullName evidence="1">Major sperm protein</fullName>
    </recommendedName>
</protein>
<evidence type="ECO:0000313" key="3">
    <source>
        <dbReference type="Proteomes" id="UP000035681"/>
    </source>
</evidence>
<dbReference type="InterPro" id="IPR013783">
    <property type="entry name" value="Ig-like_fold"/>
</dbReference>
<proteinExistence type="predicted"/>
<organism evidence="4">
    <name type="scientific">Strongyloides stercoralis</name>
    <name type="common">Threadworm</name>
    <dbReference type="NCBI Taxonomy" id="6248"/>
    <lineage>
        <taxon>Eukaryota</taxon>
        <taxon>Metazoa</taxon>
        <taxon>Ecdysozoa</taxon>
        <taxon>Nematoda</taxon>
        <taxon>Chromadorea</taxon>
        <taxon>Rhabditida</taxon>
        <taxon>Tylenchina</taxon>
        <taxon>Panagrolaimomorpha</taxon>
        <taxon>Strongyloidoidea</taxon>
        <taxon>Strongyloididae</taxon>
        <taxon>Strongyloides</taxon>
    </lineage>
</organism>
<evidence type="ECO:0000259" key="2">
    <source>
        <dbReference type="PROSITE" id="PS50202"/>
    </source>
</evidence>
<sequence>MSDYPLLIEPGDKILFASKSLGDQACPITINLKNNTKESQACKIKCTNNEMFKIRPPVFMIKPEGTQKVTITFNPKKQVPESGKHFFNFYSCPFDGETPPRSFYASEKGKEAVSKKLFVSFKKEDEVKEGDKENKDLEKKD</sequence>